<feature type="transmembrane region" description="Helical" evidence="1">
    <location>
        <begin position="119"/>
        <end position="147"/>
    </location>
</feature>
<feature type="transmembrane region" description="Helical" evidence="1">
    <location>
        <begin position="159"/>
        <end position="184"/>
    </location>
</feature>
<keyword evidence="1" id="KW-0812">Transmembrane</keyword>
<dbReference type="AlphaFoldDB" id="A0A0S4QX22"/>
<feature type="transmembrane region" description="Helical" evidence="1">
    <location>
        <begin position="23"/>
        <end position="46"/>
    </location>
</feature>
<dbReference type="Proteomes" id="UP000198802">
    <property type="component" value="Unassembled WGS sequence"/>
</dbReference>
<evidence type="ECO:0000313" key="2">
    <source>
        <dbReference type="EMBL" id="CUU60177.1"/>
    </source>
</evidence>
<feature type="transmembrane region" description="Helical" evidence="1">
    <location>
        <begin position="75"/>
        <end position="98"/>
    </location>
</feature>
<keyword evidence="1" id="KW-0472">Membrane</keyword>
<organism evidence="2 3">
    <name type="scientific">Parafrankia irregularis</name>
    <dbReference type="NCBI Taxonomy" id="795642"/>
    <lineage>
        <taxon>Bacteria</taxon>
        <taxon>Bacillati</taxon>
        <taxon>Actinomycetota</taxon>
        <taxon>Actinomycetes</taxon>
        <taxon>Frankiales</taxon>
        <taxon>Frankiaceae</taxon>
        <taxon>Parafrankia</taxon>
    </lineage>
</organism>
<feature type="transmembrane region" description="Helical" evidence="1">
    <location>
        <begin position="191"/>
        <end position="208"/>
    </location>
</feature>
<protein>
    <submittedName>
        <fullName evidence="2">ABC-2 family transporter protein</fullName>
    </submittedName>
</protein>
<sequence length="272" mass="28308">MSAALQATIRAYRAELVKLQRPGVALAMAAVTLLTVLSTVLAIVLADDTFTPPSPGAPGLSISIPQLETAQGLVLGFRGGTTFIGLLVFVLFTVSMTAEFGQGTLRSLFLKEPRRLSWLVGRLGIMLWTVAITLFFALALSLVTAALLAGTRDIDTGEWWTATALGEVATAYLNALLAAAFFAIAGTALGIALRSTTAALVVGIAWMFPLEHIVQDSWGTATSVLPGLVFDAVGRGGVPDASYTPALLAGLGYAVAALVFASVSLQRRDVTA</sequence>
<evidence type="ECO:0000256" key="1">
    <source>
        <dbReference type="SAM" id="Phobius"/>
    </source>
</evidence>
<dbReference type="EMBL" id="FAOZ01000036">
    <property type="protein sequence ID" value="CUU60177.1"/>
    <property type="molecule type" value="Genomic_DNA"/>
</dbReference>
<keyword evidence="1" id="KW-1133">Transmembrane helix</keyword>
<name>A0A0S4QX22_9ACTN</name>
<dbReference type="RefSeq" id="WP_091284763.1">
    <property type="nucleotide sequence ID" value="NZ_FAOZ01000036.1"/>
</dbReference>
<feature type="transmembrane region" description="Helical" evidence="1">
    <location>
        <begin position="246"/>
        <end position="265"/>
    </location>
</feature>
<gene>
    <name evidence="2" type="ORF">Ga0074812_13639</name>
</gene>
<accession>A0A0S4QX22</accession>
<proteinExistence type="predicted"/>
<keyword evidence="3" id="KW-1185">Reference proteome</keyword>
<reference evidence="3" key="1">
    <citation type="submission" date="2015-11" db="EMBL/GenBank/DDBJ databases">
        <authorList>
            <person name="Varghese N."/>
        </authorList>
    </citation>
    <scope>NUCLEOTIDE SEQUENCE [LARGE SCALE GENOMIC DNA]</scope>
    <source>
        <strain evidence="3">DSM 45899</strain>
    </source>
</reference>
<evidence type="ECO:0000313" key="3">
    <source>
        <dbReference type="Proteomes" id="UP000198802"/>
    </source>
</evidence>